<gene>
    <name evidence="2" type="ORF">ANCDUO_14350</name>
</gene>
<dbReference type="EMBL" id="KN737265">
    <property type="protein sequence ID" value="KIH55492.1"/>
    <property type="molecule type" value="Genomic_DNA"/>
</dbReference>
<reference evidence="2 3" key="1">
    <citation type="submission" date="2013-12" db="EMBL/GenBank/DDBJ databases">
        <title>Draft genome of the parsitic nematode Ancylostoma duodenale.</title>
        <authorList>
            <person name="Mitreva M."/>
        </authorList>
    </citation>
    <scope>NUCLEOTIDE SEQUENCE [LARGE SCALE GENOMIC DNA]</scope>
    <source>
        <strain evidence="2 3">Zhejiang</strain>
    </source>
</reference>
<evidence type="ECO:0008006" key="4">
    <source>
        <dbReference type="Google" id="ProtNLM"/>
    </source>
</evidence>
<sequence length="163" mass="17922">MPSNNSIEGATYSSQTYLNSSSRTTNLSDDASRKKSDTGLNQYVLPVACTLIFSEEEQNYQPETMLLNSGAQRSFIKTKVTDTLNLPIICPTSDTTTGIGELQENFNSNEVVITLKGLHIEEAPASVNPRKRKTDRNDENGPVIKGGQTIHHRTKAYTRAKGT</sequence>
<evidence type="ECO:0000313" key="2">
    <source>
        <dbReference type="EMBL" id="KIH55492.1"/>
    </source>
</evidence>
<protein>
    <recommendedName>
        <fullName evidence="4">Peptidase aspartic putative domain-containing protein</fullName>
    </recommendedName>
</protein>
<accession>A0A0C2D0C9</accession>
<feature type="compositionally biased region" description="Polar residues" evidence="1">
    <location>
        <begin position="1"/>
        <end position="29"/>
    </location>
</feature>
<name>A0A0C2D0C9_9BILA</name>
<dbReference type="OrthoDB" id="5874698at2759"/>
<dbReference type="AlphaFoldDB" id="A0A0C2D0C9"/>
<proteinExistence type="predicted"/>
<organism evidence="2 3">
    <name type="scientific">Ancylostoma duodenale</name>
    <dbReference type="NCBI Taxonomy" id="51022"/>
    <lineage>
        <taxon>Eukaryota</taxon>
        <taxon>Metazoa</taxon>
        <taxon>Ecdysozoa</taxon>
        <taxon>Nematoda</taxon>
        <taxon>Chromadorea</taxon>
        <taxon>Rhabditida</taxon>
        <taxon>Rhabditina</taxon>
        <taxon>Rhabditomorpha</taxon>
        <taxon>Strongyloidea</taxon>
        <taxon>Ancylostomatidae</taxon>
        <taxon>Ancylostomatinae</taxon>
        <taxon>Ancylostoma</taxon>
    </lineage>
</organism>
<evidence type="ECO:0000313" key="3">
    <source>
        <dbReference type="Proteomes" id="UP000054047"/>
    </source>
</evidence>
<evidence type="ECO:0000256" key="1">
    <source>
        <dbReference type="SAM" id="MobiDB-lite"/>
    </source>
</evidence>
<dbReference type="Proteomes" id="UP000054047">
    <property type="component" value="Unassembled WGS sequence"/>
</dbReference>
<feature type="region of interest" description="Disordered" evidence="1">
    <location>
        <begin position="1"/>
        <end position="36"/>
    </location>
</feature>
<keyword evidence="3" id="KW-1185">Reference proteome</keyword>